<organism evidence="1 2">
    <name type="scientific">Propionigenium maris DSM 9537</name>
    <dbReference type="NCBI Taxonomy" id="1123000"/>
    <lineage>
        <taxon>Bacteria</taxon>
        <taxon>Fusobacteriati</taxon>
        <taxon>Fusobacteriota</taxon>
        <taxon>Fusobacteriia</taxon>
        <taxon>Fusobacteriales</taxon>
        <taxon>Fusobacteriaceae</taxon>
        <taxon>Propionigenium</taxon>
    </lineage>
</organism>
<dbReference type="EMBL" id="BSDY01000009">
    <property type="protein sequence ID" value="GLI56582.1"/>
    <property type="molecule type" value="Genomic_DNA"/>
</dbReference>
<dbReference type="RefSeq" id="WP_281835834.1">
    <property type="nucleotide sequence ID" value="NZ_BSDY01000009.1"/>
</dbReference>
<evidence type="ECO:0000313" key="1">
    <source>
        <dbReference type="EMBL" id="GLI56582.1"/>
    </source>
</evidence>
<protein>
    <submittedName>
        <fullName evidence="1">Uncharacterized protein</fullName>
    </submittedName>
</protein>
<name>A0A9W6LNG1_9FUSO</name>
<dbReference type="AlphaFoldDB" id="A0A9W6LNG1"/>
<evidence type="ECO:0000313" key="2">
    <source>
        <dbReference type="Proteomes" id="UP001144471"/>
    </source>
</evidence>
<comment type="caution">
    <text evidence="1">The sequence shown here is derived from an EMBL/GenBank/DDBJ whole genome shotgun (WGS) entry which is preliminary data.</text>
</comment>
<reference evidence="1" key="1">
    <citation type="submission" date="2022-12" db="EMBL/GenBank/DDBJ databases">
        <title>Reference genome sequencing for broad-spectrum identification of bacterial and archaeal isolates by mass spectrometry.</title>
        <authorList>
            <person name="Sekiguchi Y."/>
            <person name="Tourlousse D.M."/>
        </authorList>
    </citation>
    <scope>NUCLEOTIDE SEQUENCE</scope>
    <source>
        <strain evidence="1">10succ1</strain>
    </source>
</reference>
<proteinExistence type="predicted"/>
<keyword evidence="2" id="KW-1185">Reference proteome</keyword>
<sequence>MSEANIFKTISTVIEDPSMNVLIKEAFDPMVNNKHLISSFTNLSQDSPIFQKSLSKLNETLETGNSERLIKDYEDFYSNVMILSDELSLVIKEGFNRIKDKDISLENEKEIKYMSSKAFIGASMLLLMTSNEDTFTKFAGNFKNLISTAEGASSVQ</sequence>
<accession>A0A9W6LNG1</accession>
<gene>
    <name evidence="1" type="ORF">PM10SUCC1_20960</name>
</gene>
<dbReference type="Proteomes" id="UP001144471">
    <property type="component" value="Unassembled WGS sequence"/>
</dbReference>